<sequence length="159" mass="17790">MPLIEVLRYKDARGDTIIIKFDIDKLHTSAIPIVGQLTRSSTPQPQSQPRPTSYSSLFAPKNASTAAQGKPATPIRTEITGPIEITHEWSKDFTSKTHWTSILLSKEDAIERFKKDKKPSAGHVLWQGKIACEGMQREIQVQWVGFERCEIGCVVYPVG</sequence>
<evidence type="ECO:0000256" key="1">
    <source>
        <dbReference type="SAM" id="MobiDB-lite"/>
    </source>
</evidence>
<protein>
    <submittedName>
        <fullName evidence="2">Uncharacterized protein</fullName>
    </submittedName>
</protein>
<feature type="compositionally biased region" description="Low complexity" evidence="1">
    <location>
        <begin position="38"/>
        <end position="56"/>
    </location>
</feature>
<evidence type="ECO:0000313" key="2">
    <source>
        <dbReference type="EMBL" id="KAF1962100.1"/>
    </source>
</evidence>
<keyword evidence="3" id="KW-1185">Reference proteome</keyword>
<dbReference type="Proteomes" id="UP000800035">
    <property type="component" value="Unassembled WGS sequence"/>
</dbReference>
<organism evidence="2 3">
    <name type="scientific">Byssothecium circinans</name>
    <dbReference type="NCBI Taxonomy" id="147558"/>
    <lineage>
        <taxon>Eukaryota</taxon>
        <taxon>Fungi</taxon>
        <taxon>Dikarya</taxon>
        <taxon>Ascomycota</taxon>
        <taxon>Pezizomycotina</taxon>
        <taxon>Dothideomycetes</taxon>
        <taxon>Pleosporomycetidae</taxon>
        <taxon>Pleosporales</taxon>
        <taxon>Massarineae</taxon>
        <taxon>Massarinaceae</taxon>
        <taxon>Byssothecium</taxon>
    </lineage>
</organism>
<dbReference type="OrthoDB" id="3796311at2759"/>
<feature type="region of interest" description="Disordered" evidence="1">
    <location>
        <begin position="37"/>
        <end position="74"/>
    </location>
</feature>
<reference evidence="2" key="1">
    <citation type="journal article" date="2020" name="Stud. Mycol.">
        <title>101 Dothideomycetes genomes: a test case for predicting lifestyles and emergence of pathogens.</title>
        <authorList>
            <person name="Haridas S."/>
            <person name="Albert R."/>
            <person name="Binder M."/>
            <person name="Bloem J."/>
            <person name="Labutti K."/>
            <person name="Salamov A."/>
            <person name="Andreopoulos B."/>
            <person name="Baker S."/>
            <person name="Barry K."/>
            <person name="Bills G."/>
            <person name="Bluhm B."/>
            <person name="Cannon C."/>
            <person name="Castanera R."/>
            <person name="Culley D."/>
            <person name="Daum C."/>
            <person name="Ezra D."/>
            <person name="Gonzalez J."/>
            <person name="Henrissat B."/>
            <person name="Kuo A."/>
            <person name="Liang C."/>
            <person name="Lipzen A."/>
            <person name="Lutzoni F."/>
            <person name="Magnuson J."/>
            <person name="Mondo S."/>
            <person name="Nolan M."/>
            <person name="Ohm R."/>
            <person name="Pangilinan J."/>
            <person name="Park H.-J."/>
            <person name="Ramirez L."/>
            <person name="Alfaro M."/>
            <person name="Sun H."/>
            <person name="Tritt A."/>
            <person name="Yoshinaga Y."/>
            <person name="Zwiers L.-H."/>
            <person name="Turgeon B."/>
            <person name="Goodwin S."/>
            <person name="Spatafora J."/>
            <person name="Crous P."/>
            <person name="Grigoriev I."/>
        </authorList>
    </citation>
    <scope>NUCLEOTIDE SEQUENCE</scope>
    <source>
        <strain evidence="2">CBS 675.92</strain>
    </source>
</reference>
<proteinExistence type="predicted"/>
<evidence type="ECO:0000313" key="3">
    <source>
        <dbReference type="Proteomes" id="UP000800035"/>
    </source>
</evidence>
<dbReference type="AlphaFoldDB" id="A0A6A5UCR3"/>
<dbReference type="EMBL" id="ML976979">
    <property type="protein sequence ID" value="KAF1962100.1"/>
    <property type="molecule type" value="Genomic_DNA"/>
</dbReference>
<accession>A0A6A5UCR3</accession>
<name>A0A6A5UCR3_9PLEO</name>
<gene>
    <name evidence="2" type="ORF">CC80DRAFT_154083</name>
</gene>